<evidence type="ECO:0000313" key="2">
    <source>
        <dbReference type="Proteomes" id="UP001652663"/>
    </source>
</evidence>
<protein>
    <submittedName>
        <fullName evidence="3">Uncharacterized protein</fullName>
    </submittedName>
</protein>
<sequence>MELKACAALRSRGAEPAGSSATRPEGRGAGQRACAAASARPSVNHAGGWAEGAPREGRPGAAWCDWWGRARREGCGLYGCAAAAEGLRDAKLRAAGSASPVSAACGPAVAPESRHGPGGSSGAVASARFAGGVQCSGFETGRLWRLSWAGTLFNNGRGPSAFVGGARFETAAERGTVEKRKKNKHCLTANLPEGYGKRRPRVIQTHLRA</sequence>
<feature type="region of interest" description="Disordered" evidence="1">
    <location>
        <begin position="8"/>
        <end position="39"/>
    </location>
</feature>
<name>A0ABM4QNG7_BOSIN</name>
<dbReference type="RefSeq" id="XP_070624842.1">
    <property type="nucleotide sequence ID" value="XM_070768741.1"/>
</dbReference>
<keyword evidence="2" id="KW-1185">Reference proteome</keyword>
<dbReference type="Proteomes" id="UP001652663">
    <property type="component" value="Chromosome 16"/>
</dbReference>
<evidence type="ECO:0000256" key="1">
    <source>
        <dbReference type="SAM" id="MobiDB-lite"/>
    </source>
</evidence>
<evidence type="ECO:0000313" key="3">
    <source>
        <dbReference type="RefSeq" id="XP_070624842.1"/>
    </source>
</evidence>
<gene>
    <name evidence="3" type="primary">LOC139176464</name>
</gene>
<dbReference type="GeneID" id="139176464"/>
<organism evidence="2 3">
    <name type="scientific">Bos indicus</name>
    <name type="common">Zebu</name>
    <dbReference type="NCBI Taxonomy" id="9915"/>
    <lineage>
        <taxon>Eukaryota</taxon>
        <taxon>Metazoa</taxon>
        <taxon>Chordata</taxon>
        <taxon>Craniata</taxon>
        <taxon>Vertebrata</taxon>
        <taxon>Euteleostomi</taxon>
        <taxon>Mammalia</taxon>
        <taxon>Eutheria</taxon>
        <taxon>Laurasiatheria</taxon>
        <taxon>Artiodactyla</taxon>
        <taxon>Ruminantia</taxon>
        <taxon>Pecora</taxon>
        <taxon>Bovidae</taxon>
        <taxon>Bovinae</taxon>
        <taxon>Bos</taxon>
    </lineage>
</organism>
<reference evidence="3" key="1">
    <citation type="submission" date="2025-08" db="UniProtKB">
        <authorList>
            <consortium name="RefSeq"/>
        </authorList>
    </citation>
    <scope>IDENTIFICATION</scope>
    <source>
        <tissue evidence="3">Blood</tissue>
    </source>
</reference>
<proteinExistence type="predicted"/>
<feature type="compositionally biased region" description="Low complexity" evidence="1">
    <location>
        <begin position="30"/>
        <end position="39"/>
    </location>
</feature>
<accession>A0ABM4QNG7</accession>